<name>A0A2J6PG81_9HELO</name>
<dbReference type="Gene3D" id="3.40.140.10">
    <property type="entry name" value="Cytidine Deaminase, domain 2"/>
    <property type="match status" value="1"/>
</dbReference>
<reference evidence="4 5" key="1">
    <citation type="submission" date="2016-05" db="EMBL/GenBank/DDBJ databases">
        <title>A degradative enzymes factory behind the ericoid mycorrhizal symbiosis.</title>
        <authorList>
            <consortium name="DOE Joint Genome Institute"/>
            <person name="Martino E."/>
            <person name="Morin E."/>
            <person name="Grelet G."/>
            <person name="Kuo A."/>
            <person name="Kohler A."/>
            <person name="Daghino S."/>
            <person name="Barry K."/>
            <person name="Choi C."/>
            <person name="Cichocki N."/>
            <person name="Clum A."/>
            <person name="Copeland A."/>
            <person name="Hainaut M."/>
            <person name="Haridas S."/>
            <person name="Labutti K."/>
            <person name="Lindquist E."/>
            <person name="Lipzen A."/>
            <person name="Khouja H.-R."/>
            <person name="Murat C."/>
            <person name="Ohm R."/>
            <person name="Olson A."/>
            <person name="Spatafora J."/>
            <person name="Veneault-Fourrey C."/>
            <person name="Henrissat B."/>
            <person name="Grigoriev I."/>
            <person name="Martin F."/>
            <person name="Perotto S."/>
        </authorList>
    </citation>
    <scope>NUCLEOTIDE SEQUENCE [LARGE SCALE GENOMIC DNA]</scope>
    <source>
        <strain evidence="4 5">UAMH 7357</strain>
    </source>
</reference>
<dbReference type="PROSITE" id="PS51747">
    <property type="entry name" value="CYT_DCMP_DEAMINASES_2"/>
    <property type="match status" value="1"/>
</dbReference>
<dbReference type="STRING" id="1745343.A0A2J6PG81"/>
<dbReference type="OrthoDB" id="1701769at2759"/>
<evidence type="ECO:0000256" key="1">
    <source>
        <dbReference type="ARBA" id="ARBA00022801"/>
    </source>
</evidence>
<evidence type="ECO:0000256" key="2">
    <source>
        <dbReference type="SAM" id="MobiDB-lite"/>
    </source>
</evidence>
<evidence type="ECO:0000313" key="4">
    <source>
        <dbReference type="EMBL" id="PMD13003.1"/>
    </source>
</evidence>
<dbReference type="Proteomes" id="UP000235672">
    <property type="component" value="Unassembled WGS sequence"/>
</dbReference>
<keyword evidence="5" id="KW-1185">Reference proteome</keyword>
<dbReference type="GO" id="GO:0002100">
    <property type="term" value="P:tRNA wobble adenosine to inosine editing"/>
    <property type="evidence" value="ECO:0007669"/>
    <property type="project" value="TreeGrafter"/>
</dbReference>
<dbReference type="SUPFAM" id="SSF53927">
    <property type="entry name" value="Cytidine deaminase-like"/>
    <property type="match status" value="1"/>
</dbReference>
<dbReference type="InterPro" id="IPR016193">
    <property type="entry name" value="Cytidine_deaminase-like"/>
</dbReference>
<feature type="domain" description="CMP/dCMP-type deaminase" evidence="3">
    <location>
        <begin position="25"/>
        <end position="155"/>
    </location>
</feature>
<feature type="compositionally biased region" description="Pro residues" evidence="2">
    <location>
        <begin position="1"/>
        <end position="12"/>
    </location>
</feature>
<dbReference type="Pfam" id="PF00383">
    <property type="entry name" value="dCMP_cyt_deam_1"/>
    <property type="match status" value="1"/>
</dbReference>
<dbReference type="GO" id="GO:0005737">
    <property type="term" value="C:cytoplasm"/>
    <property type="evidence" value="ECO:0007669"/>
    <property type="project" value="TreeGrafter"/>
</dbReference>
<keyword evidence="1" id="KW-0378">Hydrolase</keyword>
<feature type="region of interest" description="Disordered" evidence="2">
    <location>
        <begin position="166"/>
        <end position="185"/>
    </location>
</feature>
<protein>
    <submittedName>
        <fullName evidence="4">Cytidine deaminase-like protein</fullName>
    </submittedName>
</protein>
<dbReference type="InterPro" id="IPR002125">
    <property type="entry name" value="CMP_dCMP_dom"/>
</dbReference>
<sequence>MDPPSSPPPSSPSPTNESMSEEERQLHLSFMREALSMAELALTTNETPVGCVFVHKNRIIGRGMNATNATYNGTRHAEFIAINDILSQPLLSPSNSEEEKGDKRRKYSPEVLRECDLYVTVEPCIMCASLLRQFGVRKVFFGAGNEKFGGCGGVLNIHVANGASVSEDYDGEGETGREERRKRHEDDYEVSGGWLKEEAILLLRRFYVQENGRAPEPRRRGKEGRALKVEDLEVVSLGERKGAIG</sequence>
<dbReference type="PANTHER" id="PTHR11079:SF149">
    <property type="entry name" value="TRNA-SPECIFIC ADENOSINE DEAMINASE 2"/>
    <property type="match status" value="1"/>
</dbReference>
<feature type="region of interest" description="Disordered" evidence="2">
    <location>
        <begin position="1"/>
        <end position="24"/>
    </location>
</feature>
<dbReference type="AlphaFoldDB" id="A0A2J6PG81"/>
<proteinExistence type="predicted"/>
<dbReference type="GO" id="GO:0005634">
    <property type="term" value="C:nucleus"/>
    <property type="evidence" value="ECO:0007669"/>
    <property type="project" value="TreeGrafter"/>
</dbReference>
<organism evidence="4 5">
    <name type="scientific">Hyaloscypha hepaticicola</name>
    <dbReference type="NCBI Taxonomy" id="2082293"/>
    <lineage>
        <taxon>Eukaryota</taxon>
        <taxon>Fungi</taxon>
        <taxon>Dikarya</taxon>
        <taxon>Ascomycota</taxon>
        <taxon>Pezizomycotina</taxon>
        <taxon>Leotiomycetes</taxon>
        <taxon>Helotiales</taxon>
        <taxon>Hyaloscyphaceae</taxon>
        <taxon>Hyaloscypha</taxon>
    </lineage>
</organism>
<evidence type="ECO:0000259" key="3">
    <source>
        <dbReference type="PROSITE" id="PS51747"/>
    </source>
</evidence>
<gene>
    <name evidence="4" type="ORF">NA56DRAFT_638357</name>
</gene>
<dbReference type="PANTHER" id="PTHR11079">
    <property type="entry name" value="CYTOSINE DEAMINASE FAMILY MEMBER"/>
    <property type="match status" value="1"/>
</dbReference>
<dbReference type="GO" id="GO:0052717">
    <property type="term" value="F:tRNA-specific adenosine-34 deaminase activity"/>
    <property type="evidence" value="ECO:0007669"/>
    <property type="project" value="TreeGrafter"/>
</dbReference>
<dbReference type="EMBL" id="KZ613537">
    <property type="protein sequence ID" value="PMD13003.1"/>
    <property type="molecule type" value="Genomic_DNA"/>
</dbReference>
<accession>A0A2J6PG81</accession>
<dbReference type="CDD" id="cd01285">
    <property type="entry name" value="nucleoside_deaminase"/>
    <property type="match status" value="1"/>
</dbReference>
<evidence type="ECO:0000313" key="5">
    <source>
        <dbReference type="Proteomes" id="UP000235672"/>
    </source>
</evidence>